<evidence type="ECO:0000313" key="2">
    <source>
        <dbReference type="Proteomes" id="UP000298460"/>
    </source>
</evidence>
<organism evidence="1 2">
    <name type="scientific">Desulfosporosinus fructosivorans</name>
    <dbReference type="NCBI Taxonomy" id="2018669"/>
    <lineage>
        <taxon>Bacteria</taxon>
        <taxon>Bacillati</taxon>
        <taxon>Bacillota</taxon>
        <taxon>Clostridia</taxon>
        <taxon>Eubacteriales</taxon>
        <taxon>Desulfitobacteriaceae</taxon>
        <taxon>Desulfosporosinus</taxon>
    </lineage>
</organism>
<dbReference type="EMBL" id="SPQQ01000005">
    <property type="protein sequence ID" value="TGE37205.1"/>
    <property type="molecule type" value="Genomic_DNA"/>
</dbReference>
<dbReference type="RefSeq" id="WP_135548156.1">
    <property type="nucleotide sequence ID" value="NZ_SPQQ01000005.1"/>
</dbReference>
<accession>A0A4Z0R4D8</accession>
<name>A0A4Z0R4D8_9FIRM</name>
<protein>
    <recommendedName>
        <fullName evidence="3">NurA domain-containing protein</fullName>
    </recommendedName>
</protein>
<keyword evidence="2" id="KW-1185">Reference proteome</keyword>
<gene>
    <name evidence="1" type="ORF">E4K67_15135</name>
</gene>
<proteinExistence type="predicted"/>
<dbReference type="AlphaFoldDB" id="A0A4Z0R4D8"/>
<dbReference type="Proteomes" id="UP000298460">
    <property type="component" value="Unassembled WGS sequence"/>
</dbReference>
<comment type="caution">
    <text evidence="1">The sequence shown here is derived from an EMBL/GenBank/DDBJ whole genome shotgun (WGS) entry which is preliminary data.</text>
</comment>
<sequence length="400" mass="46285">MRFDLNFRQDFRSKVQNIVEDMKTYNSETTADENEILQMANFLSFFKHCPFPDTPFTVGGSDSSGEFPLVSYGDSFVYLVTARMRLYTSTLEGCLKEIESKDSEIIELFLVPEDQKKANKKYDEFFSSLVGMSLLELCQKSDYLELRNQNTSKRVTAEELTHRIVKPPAHDASNVRINIMTAAEMCTILRVLNSEVKPTYVLADTTLTLPLIKQHGCLFFELVKRYVTQLAIEKRVAFFAISKSHGMPHMDQLEDMIKENGSEEHWYLRIPTLEQDGYRPEFLGTRGIPPVGAVTYIFRFHKTTPPMRLDMDIKYWEKNVWHSKKEVMAQREAQIFRDLDFASHEQRVYGYPYPIKASHDMVSLTDAERLSLKKQFIDAAEKNGLKRRNFVNASMLTGHS</sequence>
<reference evidence="1 2" key="1">
    <citation type="submission" date="2019-03" db="EMBL/GenBank/DDBJ databases">
        <title>Draft Genome Sequence of Desulfosporosinus fructosivorans Strain 63.6F, Isolated from Marine Sediment in the Baltic Sea.</title>
        <authorList>
            <person name="Hausmann B."/>
            <person name="Vandieken V."/>
            <person name="Pjevac P."/>
            <person name="Schreck K."/>
            <person name="Herbold C.W."/>
            <person name="Loy A."/>
        </authorList>
    </citation>
    <scope>NUCLEOTIDE SEQUENCE [LARGE SCALE GENOMIC DNA]</scope>
    <source>
        <strain evidence="1 2">63.6F</strain>
    </source>
</reference>
<dbReference type="OrthoDB" id="1550316at2"/>
<evidence type="ECO:0000313" key="1">
    <source>
        <dbReference type="EMBL" id="TGE37205.1"/>
    </source>
</evidence>
<evidence type="ECO:0008006" key="3">
    <source>
        <dbReference type="Google" id="ProtNLM"/>
    </source>
</evidence>